<name>A0A6A5VUH4_9PLEO</name>
<gene>
    <name evidence="1" type="ORF">P154DRAFT_106168</name>
</gene>
<dbReference type="Proteomes" id="UP000799779">
    <property type="component" value="Unassembled WGS sequence"/>
</dbReference>
<reference evidence="1" key="1">
    <citation type="journal article" date="2020" name="Stud. Mycol.">
        <title>101 Dothideomycetes genomes: a test case for predicting lifestyles and emergence of pathogens.</title>
        <authorList>
            <person name="Haridas S."/>
            <person name="Albert R."/>
            <person name="Binder M."/>
            <person name="Bloem J."/>
            <person name="Labutti K."/>
            <person name="Salamov A."/>
            <person name="Andreopoulos B."/>
            <person name="Baker S."/>
            <person name="Barry K."/>
            <person name="Bills G."/>
            <person name="Bluhm B."/>
            <person name="Cannon C."/>
            <person name="Castanera R."/>
            <person name="Culley D."/>
            <person name="Daum C."/>
            <person name="Ezra D."/>
            <person name="Gonzalez J."/>
            <person name="Henrissat B."/>
            <person name="Kuo A."/>
            <person name="Liang C."/>
            <person name="Lipzen A."/>
            <person name="Lutzoni F."/>
            <person name="Magnuson J."/>
            <person name="Mondo S."/>
            <person name="Nolan M."/>
            <person name="Ohm R."/>
            <person name="Pangilinan J."/>
            <person name="Park H.-J."/>
            <person name="Ramirez L."/>
            <person name="Alfaro M."/>
            <person name="Sun H."/>
            <person name="Tritt A."/>
            <person name="Yoshinaga Y."/>
            <person name="Zwiers L.-H."/>
            <person name="Turgeon B."/>
            <person name="Goodwin S."/>
            <person name="Spatafora J."/>
            <person name="Crous P."/>
            <person name="Grigoriev I."/>
        </authorList>
    </citation>
    <scope>NUCLEOTIDE SEQUENCE</scope>
    <source>
        <strain evidence="1">CBS 123094</strain>
    </source>
</reference>
<dbReference type="InterPro" id="IPR032675">
    <property type="entry name" value="LRR_dom_sf"/>
</dbReference>
<protein>
    <submittedName>
        <fullName evidence="1">Uncharacterized protein</fullName>
    </submittedName>
</protein>
<dbReference type="EMBL" id="ML977738">
    <property type="protein sequence ID" value="KAF1993030.1"/>
    <property type="molecule type" value="Genomic_DNA"/>
</dbReference>
<keyword evidence="2" id="KW-1185">Reference proteome</keyword>
<sequence>MENLPFSLLQAICEQVAILEPNRSSLWAFARTSKACYAGTGRERFSRILFKVNDEERFRQSLLHLDGLLETTGCRRHVRVVKICQTENLPTQIMRNGFDEIEDPFSIPPISRIDFYAGAPAPQRDFWGILARFLSKLALRDLIWAVPEQVPSCILSMLHEHLPTSRLHVQTFSLRSLIQGNNPQSISDTDYLLATSPCLYSILGPYSPFDPAGRADYNEEAIQEMAAGSTPSLKHVHVWSNYRASPSGELNRRPRRERLPWLGFHPQSVDEPPERLRTKGKVESLKINAAAQVDQAQFARWEAHVNVSHLRSLQFTRYVALEVLDRLSELAESGLLDHLRNLSLPPGLSRAGGVVKDYPAMQRLLLSLQPLDSLSLESIGNSTFDAAMEQHGASLQSFRGKDTILSCEQIKRLGSCTRMRKLTVEALRIGGNEEEVTIYRTLRAVPNLEKLSLKLHCVLNRVRPDGEDEPAMGFGIFEVAEEEAQEMKDAFRQTFINAAMDEHLAQSIFEELMGVANSACDAMTSKLACIQL</sequence>
<proteinExistence type="predicted"/>
<accession>A0A6A5VUH4</accession>
<dbReference type="Gene3D" id="3.80.10.10">
    <property type="entry name" value="Ribonuclease Inhibitor"/>
    <property type="match status" value="1"/>
</dbReference>
<organism evidence="1 2">
    <name type="scientific">Amniculicola lignicola CBS 123094</name>
    <dbReference type="NCBI Taxonomy" id="1392246"/>
    <lineage>
        <taxon>Eukaryota</taxon>
        <taxon>Fungi</taxon>
        <taxon>Dikarya</taxon>
        <taxon>Ascomycota</taxon>
        <taxon>Pezizomycotina</taxon>
        <taxon>Dothideomycetes</taxon>
        <taxon>Pleosporomycetidae</taxon>
        <taxon>Pleosporales</taxon>
        <taxon>Amniculicolaceae</taxon>
        <taxon>Amniculicola</taxon>
    </lineage>
</organism>
<evidence type="ECO:0000313" key="1">
    <source>
        <dbReference type="EMBL" id="KAF1993030.1"/>
    </source>
</evidence>
<evidence type="ECO:0000313" key="2">
    <source>
        <dbReference type="Proteomes" id="UP000799779"/>
    </source>
</evidence>
<dbReference type="AlphaFoldDB" id="A0A6A5VUH4"/>
<dbReference type="OrthoDB" id="3945550at2759"/>